<evidence type="ECO:0000313" key="7">
    <source>
        <dbReference type="RefSeq" id="XP_013383063.1"/>
    </source>
</evidence>
<gene>
    <name evidence="7" type="primary">LOC106153614</name>
</gene>
<dbReference type="KEGG" id="lak:106153614"/>
<dbReference type="Proteomes" id="UP000085678">
    <property type="component" value="Unplaced"/>
</dbReference>
<dbReference type="PANTHER" id="PTHR10671:SF108">
    <property type="entry name" value="CLAUDIN FAMILY PROTEIN-RELATED"/>
    <property type="match status" value="1"/>
</dbReference>
<evidence type="ECO:0000256" key="4">
    <source>
        <dbReference type="ARBA" id="ARBA00023136"/>
    </source>
</evidence>
<feature type="transmembrane region" description="Helical" evidence="5">
    <location>
        <begin position="186"/>
        <end position="210"/>
    </location>
</feature>
<keyword evidence="2 5" id="KW-0812">Transmembrane</keyword>
<feature type="transmembrane region" description="Helical" evidence="5">
    <location>
        <begin position="141"/>
        <end position="166"/>
    </location>
</feature>
<feature type="transmembrane region" description="Helical" evidence="5">
    <location>
        <begin position="5"/>
        <end position="27"/>
    </location>
</feature>
<dbReference type="RefSeq" id="XP_013383063.1">
    <property type="nucleotide sequence ID" value="XM_013527609.1"/>
</dbReference>
<dbReference type="InParanoid" id="A0A1S3HAN2"/>
<comment type="subcellular location">
    <subcellularLocation>
        <location evidence="1">Membrane</location>
        <topology evidence="1">Multi-pass membrane protein</topology>
    </subcellularLocation>
</comment>
<proteinExistence type="predicted"/>
<name>A0A1S3HAN2_LINAN</name>
<evidence type="ECO:0000256" key="3">
    <source>
        <dbReference type="ARBA" id="ARBA00022989"/>
    </source>
</evidence>
<sequence length="239" mass="26333">MKPKLYSVSIVPCIFIEVAFILITIGLGTDSWYWVTSGDHPVAERPEHNMKYGLWRTCFTDWPTGPFARLSLAPPYEVCVSSLTKRTNSSTDSSVKNTLEEINLFVSIAVISSAALLLLAVVVCSIGFWKELVSETKTVVIAASTGGLAVLGGLLEAAALICFIALRDLERQNSLLPATVYRGWGWSFMVSWAGVGMALIGGFAFFYMAYLMKLERKYTYVSKQNGKSDDKYGLSMQGY</sequence>
<keyword evidence="4 5" id="KW-0472">Membrane</keyword>
<protein>
    <submittedName>
        <fullName evidence="7">Uncharacterized protein LOC106153614</fullName>
    </submittedName>
</protein>
<accession>A0A1S3HAN2</accession>
<evidence type="ECO:0000313" key="6">
    <source>
        <dbReference type="Proteomes" id="UP000085678"/>
    </source>
</evidence>
<dbReference type="AlphaFoldDB" id="A0A1S3HAN2"/>
<reference evidence="7" key="1">
    <citation type="submission" date="2025-08" db="UniProtKB">
        <authorList>
            <consortium name="RefSeq"/>
        </authorList>
    </citation>
    <scope>IDENTIFICATION</scope>
    <source>
        <tissue evidence="7">Gonads</tissue>
    </source>
</reference>
<evidence type="ECO:0000256" key="1">
    <source>
        <dbReference type="ARBA" id="ARBA00004141"/>
    </source>
</evidence>
<dbReference type="GeneID" id="106153614"/>
<evidence type="ECO:0000256" key="5">
    <source>
        <dbReference type="SAM" id="Phobius"/>
    </source>
</evidence>
<feature type="transmembrane region" description="Helical" evidence="5">
    <location>
        <begin position="104"/>
        <end position="129"/>
    </location>
</feature>
<organism evidence="6 7">
    <name type="scientific">Lingula anatina</name>
    <name type="common">Brachiopod</name>
    <name type="synonym">Lingula unguis</name>
    <dbReference type="NCBI Taxonomy" id="7574"/>
    <lineage>
        <taxon>Eukaryota</taxon>
        <taxon>Metazoa</taxon>
        <taxon>Spiralia</taxon>
        <taxon>Lophotrochozoa</taxon>
        <taxon>Brachiopoda</taxon>
        <taxon>Linguliformea</taxon>
        <taxon>Lingulata</taxon>
        <taxon>Lingulida</taxon>
        <taxon>Linguloidea</taxon>
        <taxon>Lingulidae</taxon>
        <taxon>Lingula</taxon>
    </lineage>
</organism>
<dbReference type="Pfam" id="PF13903">
    <property type="entry name" value="Claudin_2"/>
    <property type="match status" value="1"/>
</dbReference>
<dbReference type="InterPro" id="IPR004031">
    <property type="entry name" value="PMP22/EMP/MP20/Claudin"/>
</dbReference>
<evidence type="ECO:0000256" key="2">
    <source>
        <dbReference type="ARBA" id="ARBA00022692"/>
    </source>
</evidence>
<dbReference type="PANTHER" id="PTHR10671">
    <property type="entry name" value="EPITHELIAL MEMBRANE PROTEIN-RELATED"/>
    <property type="match status" value="1"/>
</dbReference>
<keyword evidence="6" id="KW-1185">Reference proteome</keyword>
<dbReference type="InterPro" id="IPR050579">
    <property type="entry name" value="PMP-22/EMP/MP20-like"/>
</dbReference>
<dbReference type="Gene3D" id="1.20.140.150">
    <property type="match status" value="1"/>
</dbReference>
<dbReference type="OMA" id="IFIEVAF"/>
<keyword evidence="3 5" id="KW-1133">Transmembrane helix</keyword>
<dbReference type="GO" id="GO:0005886">
    <property type="term" value="C:plasma membrane"/>
    <property type="evidence" value="ECO:0007669"/>
    <property type="project" value="TreeGrafter"/>
</dbReference>